<protein>
    <submittedName>
        <fullName evidence="1">Uncharacterized protein</fullName>
    </submittedName>
</protein>
<sequence>MDRIVVKSTITTWCRGSHYFLEHRVDYLESTASSGRHLHHIDRYEDLTLPEMADVMEEVALRYSPGEVMYEAPGRYARSLFDLD</sequence>
<dbReference type="AlphaFoldDB" id="A0A0H5QPT5"/>
<evidence type="ECO:0000313" key="1">
    <source>
        <dbReference type="EMBL" id="CRY97727.1"/>
    </source>
</evidence>
<dbReference type="EMBL" id="LN854217">
    <property type="protein sequence ID" value="CRY97727.1"/>
    <property type="molecule type" value="Genomic_DNA"/>
</dbReference>
<accession>A0A0H5QPT5</accession>
<name>A0A0H5QPT5_9ZZZZ</name>
<organism evidence="1">
    <name type="scientific">uncultured prokaryote</name>
    <dbReference type="NCBI Taxonomy" id="198431"/>
    <lineage>
        <taxon>unclassified sequences</taxon>
        <taxon>environmental samples</taxon>
    </lineage>
</organism>
<reference evidence="1" key="1">
    <citation type="submission" date="2015-06" db="EMBL/GenBank/DDBJ databases">
        <authorList>
            <person name="Joergensen T."/>
        </authorList>
    </citation>
    <scope>NUCLEOTIDE SEQUENCE</scope>
    <source>
        <strain evidence="1">RGFK1714</strain>
    </source>
</reference>
<proteinExistence type="predicted"/>
<reference evidence="1" key="2">
    <citation type="submission" date="2015-07" db="EMBL/GenBank/DDBJ databases">
        <title>Plasmids, circular viruses and viroids from rat gut.</title>
        <authorList>
            <person name="Jorgensen T.J."/>
            <person name="Hansen M.A."/>
            <person name="Xu Z."/>
            <person name="Tabak M.A."/>
            <person name="Sorensen S.J."/>
            <person name="Hansen L.H."/>
        </authorList>
    </citation>
    <scope>NUCLEOTIDE SEQUENCE</scope>
    <source>
        <strain evidence="1">RGFK1714</strain>
    </source>
</reference>